<gene>
    <name evidence="3" type="ORF">BB934_45475</name>
</gene>
<feature type="compositionally biased region" description="Basic residues" evidence="1">
    <location>
        <begin position="158"/>
        <end position="169"/>
    </location>
</feature>
<dbReference type="AlphaFoldDB" id="A0A1B2EZX1"/>
<keyword evidence="2" id="KW-0812">Transmembrane</keyword>
<proteinExistence type="predicted"/>
<evidence type="ECO:0000256" key="2">
    <source>
        <dbReference type="SAM" id="Phobius"/>
    </source>
</evidence>
<protein>
    <submittedName>
        <fullName evidence="3">Uncharacterized protein</fullName>
    </submittedName>
</protein>
<geneLocation type="plasmid" evidence="3">
    <name>unnamed5</name>
</geneLocation>
<evidence type="ECO:0000256" key="1">
    <source>
        <dbReference type="SAM" id="MobiDB-lite"/>
    </source>
</evidence>
<dbReference type="EMBL" id="CP016621">
    <property type="protein sequence ID" value="ANY85473.1"/>
    <property type="molecule type" value="Genomic_DNA"/>
</dbReference>
<feature type="transmembrane region" description="Helical" evidence="2">
    <location>
        <begin position="104"/>
        <end position="122"/>
    </location>
</feature>
<name>A0A1B2EZX1_9HYPH</name>
<sequence length="169" mass="19659">MVGKWVARLTAADEPINWVKSIFGNTKMQIDLTKATFKRATTAKRPIEAPEGTPEERWLYVAAHEGYTEKDIMQGVEKSWANFWFLGAIAVAYVLISYKVGSWWPFYALTWFPMLFMLKEALSNWTMRRGRVEEFKVFLSSPRDWLPRSKPEVIRLPTKTKRKPTPSPN</sequence>
<organism evidence="3">
    <name type="scientific">Microvirga ossetica</name>
    <dbReference type="NCBI Taxonomy" id="1882682"/>
    <lineage>
        <taxon>Bacteria</taxon>
        <taxon>Pseudomonadati</taxon>
        <taxon>Pseudomonadota</taxon>
        <taxon>Alphaproteobacteria</taxon>
        <taxon>Hyphomicrobiales</taxon>
        <taxon>Methylobacteriaceae</taxon>
        <taxon>Microvirga</taxon>
    </lineage>
</organism>
<evidence type="ECO:0000313" key="3">
    <source>
        <dbReference type="EMBL" id="ANY85473.1"/>
    </source>
</evidence>
<dbReference type="KEGG" id="moc:BB934_45475"/>
<dbReference type="RefSeq" id="WP_099516245.1">
    <property type="nucleotide sequence ID" value="NZ_CP016621.1"/>
</dbReference>
<keyword evidence="2" id="KW-0472">Membrane</keyword>
<keyword evidence="3" id="KW-0614">Plasmid</keyword>
<keyword evidence="2" id="KW-1133">Transmembrane helix</keyword>
<feature type="transmembrane region" description="Helical" evidence="2">
    <location>
        <begin position="80"/>
        <end position="98"/>
    </location>
</feature>
<reference evidence="3" key="1">
    <citation type="submission" date="2016-07" db="EMBL/GenBank/DDBJ databases">
        <title>Microvirga ossetica sp. nov. a new species of rhizobia isolated from root nodules of the legume species Vicia alpestris Steven originated from North Ossetia region in the Caucasus.</title>
        <authorList>
            <person name="Safronova V.I."/>
            <person name="Kuznetsova I.G."/>
            <person name="Sazanova A.L."/>
            <person name="Belimov A."/>
            <person name="Andronov E."/>
            <person name="Osledkin Y.S."/>
            <person name="Onishchuk O.P."/>
            <person name="Kurchak O.N."/>
            <person name="Shaposhnikov A.I."/>
            <person name="Willems A."/>
            <person name="Tikhonovich I.A."/>
        </authorList>
    </citation>
    <scope>NUCLEOTIDE SEQUENCE [LARGE SCALE GENOMIC DNA]</scope>
    <source>
        <strain evidence="3">V5/3M</strain>
        <plasmid evidence="3">unnamed5</plasmid>
    </source>
</reference>
<feature type="region of interest" description="Disordered" evidence="1">
    <location>
        <begin position="150"/>
        <end position="169"/>
    </location>
</feature>
<accession>A0A1B2EZX1</accession>